<evidence type="ECO:0000256" key="3">
    <source>
        <dbReference type="ARBA" id="ARBA00022475"/>
    </source>
</evidence>
<feature type="transmembrane region" description="Helical" evidence="10">
    <location>
        <begin position="210"/>
        <end position="227"/>
    </location>
</feature>
<feature type="transmembrane region" description="Helical" evidence="10">
    <location>
        <begin position="239"/>
        <end position="263"/>
    </location>
</feature>
<dbReference type="eggNOG" id="COG0706">
    <property type="taxonomic scope" value="Bacteria"/>
</dbReference>
<keyword evidence="5" id="KW-0653">Protein transport</keyword>
<dbReference type="GO" id="GO:0015031">
    <property type="term" value="P:protein transport"/>
    <property type="evidence" value="ECO:0007669"/>
    <property type="project" value="UniProtKB-KW"/>
</dbReference>
<keyword evidence="7 10" id="KW-0472">Membrane</keyword>
<dbReference type="CDD" id="cd20070">
    <property type="entry name" value="5TM_YidC_Alb3"/>
    <property type="match status" value="1"/>
</dbReference>
<accession>Q058F6</accession>
<dbReference type="PRINTS" id="PR01900">
    <property type="entry name" value="YIDCPROTEIN"/>
</dbReference>
<feature type="domain" description="Membrane insertase YidC/Oxa/ALB C-terminal" evidence="11">
    <location>
        <begin position="100"/>
        <end position="277"/>
    </location>
</feature>
<keyword evidence="2" id="KW-0813">Transport</keyword>
<evidence type="ECO:0000256" key="6">
    <source>
        <dbReference type="ARBA" id="ARBA00022989"/>
    </source>
</evidence>
<proteinExistence type="inferred from homology"/>
<evidence type="ECO:0000256" key="1">
    <source>
        <dbReference type="ARBA" id="ARBA00004651"/>
    </source>
</evidence>
<evidence type="ECO:0000256" key="4">
    <source>
        <dbReference type="ARBA" id="ARBA00022692"/>
    </source>
</evidence>
<dbReference type="InterPro" id="IPR047196">
    <property type="entry name" value="YidC_ALB_C"/>
</dbReference>
<dbReference type="Proteomes" id="UP000000669">
    <property type="component" value="Chromosome"/>
</dbReference>
<evidence type="ECO:0000256" key="2">
    <source>
        <dbReference type="ARBA" id="ARBA00022448"/>
    </source>
</evidence>
<dbReference type="Pfam" id="PF02096">
    <property type="entry name" value="60KD_IMP"/>
    <property type="match status" value="1"/>
</dbReference>
<reference evidence="12 13" key="1">
    <citation type="journal article" date="2006" name="Science">
        <title>A small microbial genome: the end of a long symbiotic relationship?</title>
        <authorList>
            <person name="Perez-Brocal V."/>
            <person name="Gil R."/>
            <person name="Ramos S."/>
            <person name="Lamelas A."/>
            <person name="Postigo M."/>
            <person name="Michelena J.M."/>
            <person name="Silva F.J."/>
            <person name="Moya A."/>
            <person name="Latorre A."/>
        </authorList>
    </citation>
    <scope>NUCLEOTIDE SEQUENCE [LARGE SCALE GENOMIC DNA]</scope>
    <source>
        <strain evidence="13">Cc</strain>
    </source>
</reference>
<dbReference type="HOGENOM" id="CLU_016535_0_0_6"/>
<dbReference type="PANTHER" id="PTHR12428:SF65">
    <property type="entry name" value="CYTOCHROME C OXIDASE ASSEMBLY PROTEIN COX18, MITOCHONDRIAL"/>
    <property type="match status" value="1"/>
</dbReference>
<dbReference type="OrthoDB" id="9780552at2"/>
<dbReference type="PANTHER" id="PTHR12428">
    <property type="entry name" value="OXA1"/>
    <property type="match status" value="1"/>
</dbReference>
<protein>
    <submittedName>
        <fullName evidence="12">Preprotein translocase, membrane component</fullName>
    </submittedName>
</protein>
<dbReference type="GO" id="GO:0032977">
    <property type="term" value="F:membrane insertase activity"/>
    <property type="evidence" value="ECO:0007669"/>
    <property type="project" value="InterPro"/>
</dbReference>
<dbReference type="PRINTS" id="PR00701">
    <property type="entry name" value="60KDINNERMP"/>
</dbReference>
<dbReference type="InterPro" id="IPR028055">
    <property type="entry name" value="YidC/Oxa/ALB_C"/>
</dbReference>
<dbReference type="GO" id="GO:0005886">
    <property type="term" value="C:plasma membrane"/>
    <property type="evidence" value="ECO:0007669"/>
    <property type="project" value="UniProtKB-SubCell"/>
</dbReference>
<organism evidence="12 13">
    <name type="scientific">Buchnera aphidicola subsp. Cinara cedri (strain Cc)</name>
    <dbReference type="NCBI Taxonomy" id="372461"/>
    <lineage>
        <taxon>Bacteria</taxon>
        <taxon>Pseudomonadati</taxon>
        <taxon>Pseudomonadota</taxon>
        <taxon>Gammaproteobacteria</taxon>
        <taxon>Enterobacterales</taxon>
        <taxon>Erwiniaceae</taxon>
        <taxon>Buchnera</taxon>
    </lineage>
</organism>
<dbReference type="InterPro" id="IPR001708">
    <property type="entry name" value="YidC/ALB3/OXA1/COX18"/>
</dbReference>
<dbReference type="STRING" id="372461.BCc_007"/>
<evidence type="ECO:0000256" key="9">
    <source>
        <dbReference type="RuleBase" id="RU003945"/>
    </source>
</evidence>
<evidence type="ECO:0000259" key="11">
    <source>
        <dbReference type="Pfam" id="PF02096"/>
    </source>
</evidence>
<dbReference type="NCBIfam" id="TIGR03592">
    <property type="entry name" value="yidC_oxa1_cterm"/>
    <property type="match status" value="1"/>
</dbReference>
<evidence type="ECO:0000256" key="10">
    <source>
        <dbReference type="SAM" id="Phobius"/>
    </source>
</evidence>
<comment type="similarity">
    <text evidence="9">Belongs to the OXA1/ALB3/YidC family.</text>
</comment>
<dbReference type="KEGG" id="bcc:BCc_007"/>
<feature type="transmembrane region" description="Helical" evidence="10">
    <location>
        <begin position="169"/>
        <end position="190"/>
    </location>
</feature>
<comment type="subcellular location">
    <subcellularLocation>
        <location evidence="1">Cell membrane</location>
        <topology evidence="1">Multi-pass membrane protein</topology>
    </subcellularLocation>
    <subcellularLocation>
        <location evidence="9">Membrane</location>
        <topology evidence="9">Multi-pass membrane protein</topology>
    </subcellularLocation>
</comment>
<keyword evidence="6 10" id="KW-1133">Transmembrane helix</keyword>
<feature type="transmembrane region" description="Helical" evidence="10">
    <location>
        <begin position="100"/>
        <end position="119"/>
    </location>
</feature>
<dbReference type="RefSeq" id="WP_011672412.1">
    <property type="nucleotide sequence ID" value="NC_008513.1"/>
</dbReference>
<sequence length="285" mass="34197">MLQKYFFTTRILKYLKLYTFYSHQLNDFFSSFNFISKLSYFKSYILYNIFSNFLCKLEMQINLSKISDNLSLINRYGKLHIIAYPLFHLLNFFYKFFNNWGIAIIFVTILIKIIIYPLTKLQYTSVLQMKLLQPKIDILKNKYADNKDKMNKKILELYSSKKFNPFNSFFSFLIQTPIFLAFYSVLSSSVELKNAPFFLWIKDLSSYDPYHVLPLLMGISILLTQISEIDDKTTRKRKFLSFFSVFFAAFFLWFPSGLILYYITSNIVTLIQHWFIRIQFFKKNT</sequence>
<evidence type="ECO:0000256" key="8">
    <source>
        <dbReference type="ARBA" id="ARBA00023186"/>
    </source>
</evidence>
<name>Q058F6_BUCCC</name>
<keyword evidence="4 9" id="KW-0812">Transmembrane</keyword>
<evidence type="ECO:0000313" key="12">
    <source>
        <dbReference type="EMBL" id="ABJ90493.1"/>
    </source>
</evidence>
<evidence type="ECO:0000256" key="5">
    <source>
        <dbReference type="ARBA" id="ARBA00022927"/>
    </source>
</evidence>
<keyword evidence="8" id="KW-0143">Chaperone</keyword>
<dbReference type="EMBL" id="CP000263">
    <property type="protein sequence ID" value="ABJ90493.1"/>
    <property type="molecule type" value="Genomic_DNA"/>
</dbReference>
<dbReference type="AlphaFoldDB" id="Q058F6"/>
<dbReference type="GO" id="GO:0051205">
    <property type="term" value="P:protein insertion into membrane"/>
    <property type="evidence" value="ECO:0007669"/>
    <property type="project" value="TreeGrafter"/>
</dbReference>
<evidence type="ECO:0000313" key="13">
    <source>
        <dbReference type="Proteomes" id="UP000000669"/>
    </source>
</evidence>
<evidence type="ECO:0000256" key="7">
    <source>
        <dbReference type="ARBA" id="ARBA00023136"/>
    </source>
</evidence>
<gene>
    <name evidence="12" type="primary">yidC</name>
    <name evidence="12" type="ordered locus">BCc_007</name>
</gene>
<keyword evidence="3" id="KW-1003">Cell membrane</keyword>
<keyword evidence="13" id="KW-1185">Reference proteome</keyword>